<evidence type="ECO:0000313" key="1">
    <source>
        <dbReference type="EMBL" id="RNA15092.1"/>
    </source>
</evidence>
<dbReference type="OrthoDB" id="2154978at2759"/>
<reference evidence="1 2" key="1">
    <citation type="journal article" date="2018" name="Sci. Rep.">
        <title>Genomic signatures of local adaptation to the degree of environmental predictability in rotifers.</title>
        <authorList>
            <person name="Franch-Gras L."/>
            <person name="Hahn C."/>
            <person name="Garcia-Roger E.M."/>
            <person name="Carmona M.J."/>
            <person name="Serra M."/>
            <person name="Gomez A."/>
        </authorList>
    </citation>
    <scope>NUCLEOTIDE SEQUENCE [LARGE SCALE GENOMIC DNA]</scope>
    <source>
        <strain evidence="1">HYR1</strain>
    </source>
</reference>
<name>A0A3M7QUT3_BRAPC</name>
<dbReference type="InterPro" id="IPR028233">
    <property type="entry name" value="BBIP10"/>
</dbReference>
<evidence type="ECO:0000313" key="2">
    <source>
        <dbReference type="Proteomes" id="UP000276133"/>
    </source>
</evidence>
<dbReference type="AlphaFoldDB" id="A0A3M7QUT3"/>
<proteinExistence type="predicted"/>
<protein>
    <submittedName>
        <fullName evidence="1">BBSome-interacting 1 isoform X2</fullName>
    </submittedName>
</protein>
<dbReference type="EMBL" id="REGN01005047">
    <property type="protein sequence ID" value="RNA15092.1"/>
    <property type="molecule type" value="Genomic_DNA"/>
</dbReference>
<dbReference type="GO" id="GO:0060271">
    <property type="term" value="P:cilium assembly"/>
    <property type="evidence" value="ECO:0007669"/>
    <property type="project" value="InterPro"/>
</dbReference>
<dbReference type="Pfam" id="PF14777">
    <property type="entry name" value="BBIP10"/>
    <property type="match status" value="1"/>
</dbReference>
<sequence>MKILSFNFNGIFRKKNQHSSHFREMSTENNIYEVLPKIGFLFEDDSPSSIVCKPKLMPLKTVTLEKHFYLKN</sequence>
<dbReference type="GO" id="GO:0034464">
    <property type="term" value="C:BBSome"/>
    <property type="evidence" value="ECO:0007669"/>
    <property type="project" value="InterPro"/>
</dbReference>
<keyword evidence="2" id="KW-1185">Reference proteome</keyword>
<dbReference type="Proteomes" id="UP000276133">
    <property type="component" value="Unassembled WGS sequence"/>
</dbReference>
<accession>A0A3M7QUT3</accession>
<gene>
    <name evidence="1" type="ORF">BpHYR1_031873</name>
</gene>
<comment type="caution">
    <text evidence="1">The sequence shown here is derived from an EMBL/GenBank/DDBJ whole genome shotgun (WGS) entry which is preliminary data.</text>
</comment>
<organism evidence="1 2">
    <name type="scientific">Brachionus plicatilis</name>
    <name type="common">Marine rotifer</name>
    <name type="synonym">Brachionus muelleri</name>
    <dbReference type="NCBI Taxonomy" id="10195"/>
    <lineage>
        <taxon>Eukaryota</taxon>
        <taxon>Metazoa</taxon>
        <taxon>Spiralia</taxon>
        <taxon>Gnathifera</taxon>
        <taxon>Rotifera</taxon>
        <taxon>Eurotatoria</taxon>
        <taxon>Monogononta</taxon>
        <taxon>Pseudotrocha</taxon>
        <taxon>Ploima</taxon>
        <taxon>Brachionidae</taxon>
        <taxon>Brachionus</taxon>
    </lineage>
</organism>